<dbReference type="EMBL" id="ACOM01000005">
    <property type="protein sequence ID" value="EEP54509.1"/>
    <property type="molecule type" value="Genomic_DNA"/>
</dbReference>
<evidence type="ECO:0000313" key="1">
    <source>
        <dbReference type="EMBL" id="EEP54509.1"/>
    </source>
</evidence>
<organism evidence="1 2">
    <name type="scientific">Clostridium butyricum E4 str. BoNT E BL5262</name>
    <dbReference type="NCBI Taxonomy" id="632245"/>
    <lineage>
        <taxon>Bacteria</taxon>
        <taxon>Bacillati</taxon>
        <taxon>Bacillota</taxon>
        <taxon>Clostridia</taxon>
        <taxon>Eubacteriales</taxon>
        <taxon>Clostridiaceae</taxon>
        <taxon>Clostridium</taxon>
    </lineage>
</organism>
<reference evidence="1 2" key="1">
    <citation type="submission" date="2009-08" db="EMBL/GenBank/DDBJ databases">
        <authorList>
            <person name="Shrivastava S."/>
            <person name="Brinkac L.B."/>
            <person name="Brown J.L."/>
            <person name="Bruce D.B."/>
            <person name="Detter C."/>
            <person name="Green L.D."/>
            <person name="Munk C.A."/>
            <person name="Rogers Y.C."/>
            <person name="Tapia R."/>
            <person name="Sims D.R."/>
            <person name="Smith L.A."/>
            <person name="Smith T.J."/>
            <person name="Sutton G."/>
            <person name="Brettin T."/>
        </authorList>
    </citation>
    <scope>NUCLEOTIDE SEQUENCE [LARGE SCALE GENOMIC DNA]</scope>
    <source>
        <strain evidence="2">E4 str. BoNT E BL5262</strain>
    </source>
</reference>
<accession>C4II08</accession>
<dbReference type="AlphaFoldDB" id="C4II08"/>
<keyword evidence="2" id="KW-1185">Reference proteome</keyword>
<sequence>MDTFHDDLIKTINISGFSKNKFTKQFGISKRYICGHELPSRKIYNIIKMNYTIFSNSRK</sequence>
<dbReference type="Proteomes" id="UP000003081">
    <property type="component" value="Unassembled WGS sequence"/>
</dbReference>
<dbReference type="HOGENOM" id="CLU_2952110_0_0_9"/>
<evidence type="ECO:0008006" key="3">
    <source>
        <dbReference type="Google" id="ProtNLM"/>
    </source>
</evidence>
<evidence type="ECO:0000313" key="2">
    <source>
        <dbReference type="Proteomes" id="UP000003081"/>
    </source>
</evidence>
<proteinExistence type="predicted"/>
<comment type="caution">
    <text evidence="1">The sequence shown here is derived from an EMBL/GenBank/DDBJ whole genome shotgun (WGS) entry which is preliminary data.</text>
</comment>
<protein>
    <recommendedName>
        <fullName evidence="3">Transcriptional regulator</fullName>
    </recommendedName>
</protein>
<name>C4II08_CLOBU</name>
<gene>
    <name evidence="1" type="ORF">CLP_2892</name>
</gene>